<sequence length="576" mass="62068">MEEIIQEQPYDATPVTGDIDIIAVGRRVKQIYPQYAQYPDEQVGLKFVAKYGSNSNVMKSLGVEVKTAGEKSEALKTTGNKRVLDTLFDAYYPEELPPKGLAVGERGFLGKEYGKVVLPLESRLNPSEFTEYQEAFKRSMEASRPGLAKAAGDMGNIAWVEQVVAGKGIADAGNTPGEAFAIWLNAYQRLGHEPNPKLLKQINAYLKENPNEEGVIQTTLKRLQAENENMDARNSQMTPDEKRQVLTDAYSKLNVDATPEDIEKSISITPQTTLKADQFPAASIVGDQQPQQVQPQQQGLLEQILEKGKPKPMEANWLGRLLMPRVAEIQSKQNRGEQVSFDERVGVGGEIGSRAALFAPLPLNLRLALSGGIEGLTTPGEDLSGRLAEGGKKAALGYALGKGGQIIGGGINKGIGALTGSNIAKAGTAREQIAKATTEVFEPKKILEAGENFVKNIPGATKAFEVEKQGLLKNLSAPELLEKIKFWNTAYKESGKVGNTAKAQLYQKLGNTARELLEETAPTLAKAHAGLRKSIQTNELLSKIFNIPSLVRTGIGTGIAAGVGAGAYKLFGGGER</sequence>
<protein>
    <submittedName>
        <fullName evidence="1">Uncharacterized protein</fullName>
    </submittedName>
</protein>
<accession>A0A6M3KU04</accession>
<organism evidence="1">
    <name type="scientific">viral metagenome</name>
    <dbReference type="NCBI Taxonomy" id="1070528"/>
    <lineage>
        <taxon>unclassified sequences</taxon>
        <taxon>metagenomes</taxon>
        <taxon>organismal metagenomes</taxon>
    </lineage>
</organism>
<gene>
    <name evidence="1" type="ORF">MM415B02313_0004</name>
</gene>
<reference evidence="1" key="1">
    <citation type="submission" date="2020-03" db="EMBL/GenBank/DDBJ databases">
        <title>The deep terrestrial virosphere.</title>
        <authorList>
            <person name="Holmfeldt K."/>
            <person name="Nilsson E."/>
            <person name="Simone D."/>
            <person name="Lopez-Fernandez M."/>
            <person name="Wu X."/>
            <person name="de Brujin I."/>
            <person name="Lundin D."/>
            <person name="Andersson A."/>
            <person name="Bertilsson S."/>
            <person name="Dopson M."/>
        </authorList>
    </citation>
    <scope>NUCLEOTIDE SEQUENCE</scope>
    <source>
        <strain evidence="1">MM415B02313</strain>
    </source>
</reference>
<dbReference type="AlphaFoldDB" id="A0A6M3KU04"/>
<proteinExistence type="predicted"/>
<dbReference type="EMBL" id="MT142543">
    <property type="protein sequence ID" value="QJA84945.1"/>
    <property type="molecule type" value="Genomic_DNA"/>
</dbReference>
<name>A0A6M3KU04_9ZZZZ</name>
<evidence type="ECO:0000313" key="1">
    <source>
        <dbReference type="EMBL" id="QJA84945.1"/>
    </source>
</evidence>